<dbReference type="EnsemblPlants" id="QL11p029016:mrna">
    <property type="protein sequence ID" value="QL11p029016:mrna"/>
    <property type="gene ID" value="QL11p029016"/>
</dbReference>
<dbReference type="GO" id="GO:0005634">
    <property type="term" value="C:nucleus"/>
    <property type="evidence" value="ECO:0007669"/>
    <property type="project" value="TreeGrafter"/>
</dbReference>
<dbReference type="Proteomes" id="UP000594261">
    <property type="component" value="Chromosome 11"/>
</dbReference>
<dbReference type="Gramene" id="QL11p029016:mrna">
    <property type="protein sequence ID" value="QL11p029016:mrna"/>
    <property type="gene ID" value="QL11p029016"/>
</dbReference>
<dbReference type="InterPro" id="IPR050517">
    <property type="entry name" value="DDR_Repair_Kinase"/>
</dbReference>
<dbReference type="GO" id="GO:0005737">
    <property type="term" value="C:cytoplasm"/>
    <property type="evidence" value="ECO:0007669"/>
    <property type="project" value="TreeGrafter"/>
</dbReference>
<dbReference type="GO" id="GO:0031932">
    <property type="term" value="C:TORC2 complex"/>
    <property type="evidence" value="ECO:0007669"/>
    <property type="project" value="TreeGrafter"/>
</dbReference>
<sequence>MRAESHRSGSGTTAIIGDSETPLDCFQALAHYSCTQSSRTYLYQVLPDLFHTVRTCEDTLKDFVTWKLGTLVSIVRQHIRKYLQDLLSLITELWLSFSFPATSRPPLGYPVLHLVEQLCLALNDEFRMHLHFILPGCIQVLSDAERFNDYTYVPDILHTLEIFGEFLPMKVSSLFYGIAFGWSKFRSGLPFLIGLLLRLGRILTIDNLCCNKVAKREAKKVVQEGKWKAYNKLYSKLEEGEKIIYKLAKTREIKTRDLNNAHFEDLEKAGDLNNAHFGGKRNNRHFEDLEKTVLDFKLFFFRTLLDKDDNFIPLRLTYPFPLCPA</sequence>
<organism evidence="1 2">
    <name type="scientific">Quercus lobata</name>
    <name type="common">Valley oak</name>
    <dbReference type="NCBI Taxonomy" id="97700"/>
    <lineage>
        <taxon>Eukaryota</taxon>
        <taxon>Viridiplantae</taxon>
        <taxon>Streptophyta</taxon>
        <taxon>Embryophyta</taxon>
        <taxon>Tracheophyta</taxon>
        <taxon>Spermatophyta</taxon>
        <taxon>Magnoliopsida</taxon>
        <taxon>eudicotyledons</taxon>
        <taxon>Gunneridae</taxon>
        <taxon>Pentapetalae</taxon>
        <taxon>rosids</taxon>
        <taxon>fabids</taxon>
        <taxon>Fagales</taxon>
        <taxon>Fagaceae</taxon>
        <taxon>Quercus</taxon>
    </lineage>
</organism>
<evidence type="ECO:0000313" key="2">
    <source>
        <dbReference type="Proteomes" id="UP000594261"/>
    </source>
</evidence>
<dbReference type="EMBL" id="LRBV02000011">
    <property type="status" value="NOT_ANNOTATED_CDS"/>
    <property type="molecule type" value="Genomic_DNA"/>
</dbReference>
<name>A0A7N2MW81_QUELO</name>
<reference evidence="1" key="2">
    <citation type="submission" date="2021-01" db="UniProtKB">
        <authorList>
            <consortium name="EnsemblPlants"/>
        </authorList>
    </citation>
    <scope>IDENTIFICATION</scope>
</reference>
<dbReference type="InParanoid" id="A0A7N2MW81"/>
<dbReference type="PANTHER" id="PTHR11139:SF9">
    <property type="entry name" value="SERINE_THREONINE-PROTEIN KINASE MTOR"/>
    <property type="match status" value="1"/>
</dbReference>
<dbReference type="AlphaFoldDB" id="A0A7N2MW81"/>
<dbReference type="GO" id="GO:0031929">
    <property type="term" value="P:TOR signaling"/>
    <property type="evidence" value="ECO:0007669"/>
    <property type="project" value="TreeGrafter"/>
</dbReference>
<dbReference type="PANTHER" id="PTHR11139">
    <property type="entry name" value="ATAXIA TELANGIECTASIA MUTATED ATM -RELATED"/>
    <property type="match status" value="1"/>
</dbReference>
<accession>A0A7N2MW81</accession>
<dbReference type="InterPro" id="IPR011989">
    <property type="entry name" value="ARM-like"/>
</dbReference>
<evidence type="ECO:0000313" key="1">
    <source>
        <dbReference type="EnsemblPlants" id="QL11p029016:mrna"/>
    </source>
</evidence>
<dbReference type="SUPFAM" id="SSF48371">
    <property type="entry name" value="ARM repeat"/>
    <property type="match status" value="1"/>
</dbReference>
<dbReference type="InterPro" id="IPR016024">
    <property type="entry name" value="ARM-type_fold"/>
</dbReference>
<dbReference type="Gene3D" id="1.25.10.10">
    <property type="entry name" value="Leucine-rich Repeat Variant"/>
    <property type="match status" value="1"/>
</dbReference>
<protein>
    <submittedName>
        <fullName evidence="1">Uncharacterized protein</fullName>
    </submittedName>
</protein>
<proteinExistence type="predicted"/>
<keyword evidence="2" id="KW-1185">Reference proteome</keyword>
<dbReference type="GO" id="GO:0004674">
    <property type="term" value="F:protein serine/threonine kinase activity"/>
    <property type="evidence" value="ECO:0007669"/>
    <property type="project" value="TreeGrafter"/>
</dbReference>
<reference evidence="1 2" key="1">
    <citation type="journal article" date="2016" name="G3 (Bethesda)">
        <title>First Draft Assembly and Annotation of the Genome of a California Endemic Oak Quercus lobata Nee (Fagaceae).</title>
        <authorList>
            <person name="Sork V.L."/>
            <person name="Fitz-Gibbon S.T."/>
            <person name="Puiu D."/>
            <person name="Crepeau M."/>
            <person name="Gugger P.F."/>
            <person name="Sherman R."/>
            <person name="Stevens K."/>
            <person name="Langley C.H."/>
            <person name="Pellegrini M."/>
            <person name="Salzberg S.L."/>
        </authorList>
    </citation>
    <scope>NUCLEOTIDE SEQUENCE [LARGE SCALE GENOMIC DNA]</scope>
    <source>
        <strain evidence="1 2">cv. SW786</strain>
    </source>
</reference>
<dbReference type="GO" id="GO:0031931">
    <property type="term" value="C:TORC1 complex"/>
    <property type="evidence" value="ECO:0007669"/>
    <property type="project" value="TreeGrafter"/>
</dbReference>
<dbReference type="GO" id="GO:0016242">
    <property type="term" value="P:negative regulation of macroautophagy"/>
    <property type="evidence" value="ECO:0007669"/>
    <property type="project" value="TreeGrafter"/>
</dbReference>